<dbReference type="EMBL" id="FOQO01000003">
    <property type="protein sequence ID" value="SFI24106.1"/>
    <property type="molecule type" value="Genomic_DNA"/>
</dbReference>
<protein>
    <recommendedName>
        <fullName evidence="3">Histidine kinase-, DNA gyrase B-, and HSP90-like ATPase</fullName>
    </recommendedName>
</protein>
<keyword evidence="2" id="KW-1185">Reference proteome</keyword>
<dbReference type="RefSeq" id="WP_218146492.1">
    <property type="nucleotide sequence ID" value="NZ_FOQO01000003.1"/>
</dbReference>
<organism evidence="1 2">
    <name type="scientific">Parapedobacter indicus</name>
    <dbReference type="NCBI Taxonomy" id="1477437"/>
    <lineage>
        <taxon>Bacteria</taxon>
        <taxon>Pseudomonadati</taxon>
        <taxon>Bacteroidota</taxon>
        <taxon>Sphingobacteriia</taxon>
        <taxon>Sphingobacteriales</taxon>
        <taxon>Sphingobacteriaceae</taxon>
        <taxon>Parapedobacter</taxon>
    </lineage>
</organism>
<reference evidence="1 2" key="1">
    <citation type="submission" date="2016-10" db="EMBL/GenBank/DDBJ databases">
        <authorList>
            <person name="de Groot N.N."/>
        </authorList>
    </citation>
    <scope>NUCLEOTIDE SEQUENCE [LARGE SCALE GENOMIC DNA]</scope>
    <source>
        <strain evidence="1 2">RK1</strain>
    </source>
</reference>
<dbReference type="SUPFAM" id="SSF55874">
    <property type="entry name" value="ATPase domain of HSP90 chaperone/DNA topoisomerase II/histidine kinase"/>
    <property type="match status" value="1"/>
</dbReference>
<dbReference type="Proteomes" id="UP000198670">
    <property type="component" value="Unassembled WGS sequence"/>
</dbReference>
<sequence>MSRINIQGTIDNIKSKSNVYTPIVEGIVNSIHAINGKNSKDGKIEVILFREQTLGHEFGKPNVQSIHIKDNGLGFNRENRDSFDTFYSNLKKGIGGKGFGRFMFAKYFGDVYVDSVFRDENGILNCRKFRFGKEYEIIVDEKIEKTNSKDTYSLIKLENLKPIHSFEKNIETISKKLLDKLLIFFVSDTVKCPTILLREADGSQQIVLNDYLNTSQLISLHGERSFPLKNHQSDTDTEFKIKVFKIYYPGSQKSRISLTGHNREVTETALHKYIPEFEDDFFDENQEGQPKRNYIIKTYVLGDYLDENVSLEREGFDFAKDVPTMYHSITQVEIEQKAAELTKGCFDDDIKTRFESKKQQVQEYVTTSAPWHKSYLNELDISTIPFNPSTEVLESELQKVNLRRSRKPNGNSAGYSTIRIPM</sequence>
<dbReference type="STRING" id="1477437.SAMN05444682_10318"/>
<evidence type="ECO:0008006" key="3">
    <source>
        <dbReference type="Google" id="ProtNLM"/>
    </source>
</evidence>
<dbReference type="InterPro" id="IPR036890">
    <property type="entry name" value="HATPase_C_sf"/>
</dbReference>
<name>A0A1I3GKT9_9SPHI</name>
<dbReference type="Gene3D" id="3.30.565.10">
    <property type="entry name" value="Histidine kinase-like ATPase, C-terminal domain"/>
    <property type="match status" value="1"/>
</dbReference>
<gene>
    <name evidence="1" type="ORF">SAMN05444682_10318</name>
</gene>
<accession>A0A1I3GKT9</accession>
<evidence type="ECO:0000313" key="1">
    <source>
        <dbReference type="EMBL" id="SFI24106.1"/>
    </source>
</evidence>
<dbReference type="AlphaFoldDB" id="A0A1I3GKT9"/>
<evidence type="ECO:0000313" key="2">
    <source>
        <dbReference type="Proteomes" id="UP000198670"/>
    </source>
</evidence>
<proteinExistence type="predicted"/>